<dbReference type="EMBL" id="CAMXCT010002668">
    <property type="protein sequence ID" value="CAI3999698.1"/>
    <property type="molecule type" value="Genomic_DNA"/>
</dbReference>
<dbReference type="OrthoDB" id="420112at2759"/>
<dbReference type="Proteomes" id="UP001152797">
    <property type="component" value="Unassembled WGS sequence"/>
</dbReference>
<feature type="region of interest" description="Disordered" evidence="1">
    <location>
        <begin position="1"/>
        <end position="78"/>
    </location>
</feature>
<name>A0A9P1CZF0_9DINO</name>
<dbReference type="AlphaFoldDB" id="A0A9P1CZF0"/>
<protein>
    <submittedName>
        <fullName evidence="2">Uncharacterized protein</fullName>
    </submittedName>
</protein>
<sequence length="338" mass="38283">MQSLESWNESLDHDWEEEPTEPPPPPPPLKRHKGPTLQPKPKGSPASSGRGGQRPWPSSVTPEHKVQSSEWPERATWPTKVEEVEVQYSQDDTDFAWEADTWEDDWKEAAPVGATSSLLSRLHQQLSETEAALAALEAEEQVDLAEAVHVEDVDVVPQLKAAWPKKSSEAWPLRGRTSLVSTQLLRPLPVTARSGKLYLESQGHWTSRHPGELSCWRHEAPDPVSIEALPEVTKASSEKVFHDESGSIWTNLRRGLNDLKKDPQRLDTMELPYDSTIHDVWEFMLDLMVKHPKYSRQILDAAEMLLGSERWADGFLQVKQKHRFSLWRGILKSGGPWG</sequence>
<reference evidence="2" key="1">
    <citation type="submission" date="2022-10" db="EMBL/GenBank/DDBJ databases">
        <authorList>
            <person name="Chen Y."/>
            <person name="Dougan E. K."/>
            <person name="Chan C."/>
            <person name="Rhodes N."/>
            <person name="Thang M."/>
        </authorList>
    </citation>
    <scope>NUCLEOTIDE SEQUENCE</scope>
</reference>
<evidence type="ECO:0000313" key="2">
    <source>
        <dbReference type="EMBL" id="CAI3999698.1"/>
    </source>
</evidence>
<dbReference type="EMBL" id="CAMXCT030002668">
    <property type="protein sequence ID" value="CAL4787010.1"/>
    <property type="molecule type" value="Genomic_DNA"/>
</dbReference>
<reference evidence="3 4" key="2">
    <citation type="submission" date="2024-05" db="EMBL/GenBank/DDBJ databases">
        <authorList>
            <person name="Chen Y."/>
            <person name="Shah S."/>
            <person name="Dougan E. K."/>
            <person name="Thang M."/>
            <person name="Chan C."/>
        </authorList>
    </citation>
    <scope>NUCLEOTIDE SEQUENCE [LARGE SCALE GENOMIC DNA]</scope>
</reference>
<keyword evidence="4" id="KW-1185">Reference proteome</keyword>
<dbReference type="EMBL" id="CAMXCT020002668">
    <property type="protein sequence ID" value="CAL1153073.1"/>
    <property type="molecule type" value="Genomic_DNA"/>
</dbReference>
<proteinExistence type="predicted"/>
<accession>A0A9P1CZF0</accession>
<evidence type="ECO:0000256" key="1">
    <source>
        <dbReference type="SAM" id="MobiDB-lite"/>
    </source>
</evidence>
<evidence type="ECO:0000313" key="3">
    <source>
        <dbReference type="EMBL" id="CAL4787010.1"/>
    </source>
</evidence>
<gene>
    <name evidence="2" type="ORF">C1SCF055_LOCUS25875</name>
</gene>
<comment type="caution">
    <text evidence="2">The sequence shown here is derived from an EMBL/GenBank/DDBJ whole genome shotgun (WGS) entry which is preliminary data.</text>
</comment>
<feature type="compositionally biased region" description="Basic and acidic residues" evidence="1">
    <location>
        <begin position="62"/>
        <end position="73"/>
    </location>
</feature>
<organism evidence="2">
    <name type="scientific">Cladocopium goreaui</name>
    <dbReference type="NCBI Taxonomy" id="2562237"/>
    <lineage>
        <taxon>Eukaryota</taxon>
        <taxon>Sar</taxon>
        <taxon>Alveolata</taxon>
        <taxon>Dinophyceae</taxon>
        <taxon>Suessiales</taxon>
        <taxon>Symbiodiniaceae</taxon>
        <taxon>Cladocopium</taxon>
    </lineage>
</organism>
<evidence type="ECO:0000313" key="4">
    <source>
        <dbReference type="Proteomes" id="UP001152797"/>
    </source>
</evidence>